<name>Q2GND4_CHAGB</name>
<dbReference type="GO" id="GO:0016020">
    <property type="term" value="C:membrane"/>
    <property type="evidence" value="ECO:0007669"/>
    <property type="project" value="InterPro"/>
</dbReference>
<protein>
    <recommendedName>
        <fullName evidence="8">Glycolipid 2-alpha-mannosyltransferase</fullName>
    </recommendedName>
</protein>
<evidence type="ECO:0000256" key="2">
    <source>
        <dbReference type="ARBA" id="ARBA00022676"/>
    </source>
</evidence>
<organism evidence="6 7">
    <name type="scientific">Chaetomium globosum (strain ATCC 6205 / CBS 148.51 / DSM 1962 / NBRC 6347 / NRRL 1970)</name>
    <name type="common">Soil fungus</name>
    <dbReference type="NCBI Taxonomy" id="306901"/>
    <lineage>
        <taxon>Eukaryota</taxon>
        <taxon>Fungi</taxon>
        <taxon>Dikarya</taxon>
        <taxon>Ascomycota</taxon>
        <taxon>Pezizomycotina</taxon>
        <taxon>Sordariomycetes</taxon>
        <taxon>Sordariomycetidae</taxon>
        <taxon>Sordariales</taxon>
        <taxon>Chaetomiaceae</taxon>
        <taxon>Chaetomium</taxon>
    </lineage>
</organism>
<dbReference type="VEuPathDB" id="FungiDB:CHGG_10520"/>
<keyword evidence="5" id="KW-0812">Transmembrane</keyword>
<dbReference type="HOGENOM" id="CLU_267365_0_0_1"/>
<evidence type="ECO:0000313" key="6">
    <source>
        <dbReference type="EMBL" id="EAQ84116.1"/>
    </source>
</evidence>
<dbReference type="PANTHER" id="PTHR31121">
    <property type="entry name" value="ALPHA-1,2 MANNOSYLTRANSFERASE KTR1"/>
    <property type="match status" value="1"/>
</dbReference>
<dbReference type="GO" id="GO:0000032">
    <property type="term" value="P:cell wall mannoprotein biosynthetic process"/>
    <property type="evidence" value="ECO:0007669"/>
    <property type="project" value="TreeGrafter"/>
</dbReference>
<dbReference type="PANTHER" id="PTHR31121:SF2">
    <property type="entry name" value="MANNOSYLTRANSFERASE KTR5-RELATED"/>
    <property type="match status" value="1"/>
</dbReference>
<dbReference type="GO" id="GO:0006487">
    <property type="term" value="P:protein N-linked glycosylation"/>
    <property type="evidence" value="ECO:0007669"/>
    <property type="project" value="TreeGrafter"/>
</dbReference>
<accession>Q2GND4</accession>
<evidence type="ECO:0000313" key="7">
    <source>
        <dbReference type="Proteomes" id="UP000001056"/>
    </source>
</evidence>
<evidence type="ECO:0000256" key="5">
    <source>
        <dbReference type="SAM" id="Phobius"/>
    </source>
</evidence>
<keyword evidence="7" id="KW-1185">Reference proteome</keyword>
<gene>
    <name evidence="6" type="ORF">CHGG_10520</name>
</gene>
<dbReference type="GeneID" id="4396906"/>
<dbReference type="AlphaFoldDB" id="Q2GND4"/>
<dbReference type="InterPro" id="IPR029044">
    <property type="entry name" value="Nucleotide-diphossugar_trans"/>
</dbReference>
<evidence type="ECO:0000256" key="3">
    <source>
        <dbReference type="ARBA" id="ARBA00022679"/>
    </source>
</evidence>
<comment type="similarity">
    <text evidence="1">Belongs to the glycosyltransferase 15 family.</text>
</comment>
<dbReference type="EMBL" id="CH408035">
    <property type="protein sequence ID" value="EAQ84116.1"/>
    <property type="molecule type" value="Genomic_DNA"/>
</dbReference>
<dbReference type="InterPro" id="IPR002685">
    <property type="entry name" value="Glyco_trans_15"/>
</dbReference>
<proteinExistence type="inferred from homology"/>
<dbReference type="InParanoid" id="Q2GND4"/>
<evidence type="ECO:0000256" key="4">
    <source>
        <dbReference type="SAM" id="MobiDB-lite"/>
    </source>
</evidence>
<dbReference type="GO" id="GO:0000026">
    <property type="term" value="F:alpha-1,2-mannosyltransferase activity"/>
    <property type="evidence" value="ECO:0007669"/>
    <property type="project" value="TreeGrafter"/>
</dbReference>
<dbReference type="Proteomes" id="UP000001056">
    <property type="component" value="Unassembled WGS sequence"/>
</dbReference>
<keyword evidence="3" id="KW-0808">Transferase</keyword>
<feature type="transmembrane region" description="Helical" evidence="5">
    <location>
        <begin position="32"/>
        <end position="54"/>
    </location>
</feature>
<keyword evidence="5" id="KW-0472">Membrane</keyword>
<reference evidence="7" key="1">
    <citation type="journal article" date="2015" name="Genome Announc.">
        <title>Draft genome sequence of the cellulolytic fungus Chaetomium globosum.</title>
        <authorList>
            <person name="Cuomo C.A."/>
            <person name="Untereiner W.A."/>
            <person name="Ma L.-J."/>
            <person name="Grabherr M."/>
            <person name="Birren B.W."/>
        </authorList>
    </citation>
    <scope>NUCLEOTIDE SEQUENCE [LARGE SCALE GENOMIC DNA]</scope>
    <source>
        <strain evidence="7">ATCC 6205 / CBS 148.51 / DSM 1962 / NBRC 6347 / NRRL 1970</strain>
    </source>
</reference>
<feature type="compositionally biased region" description="Basic residues" evidence="4">
    <location>
        <begin position="827"/>
        <end position="836"/>
    </location>
</feature>
<dbReference type="SUPFAM" id="SSF53448">
    <property type="entry name" value="Nucleotide-diphospho-sugar transferases"/>
    <property type="match status" value="1"/>
</dbReference>
<dbReference type="Gene3D" id="3.90.550.10">
    <property type="entry name" value="Spore Coat Polysaccharide Biosynthesis Protein SpsA, Chain A"/>
    <property type="match status" value="1"/>
</dbReference>
<evidence type="ECO:0008006" key="8">
    <source>
        <dbReference type="Google" id="ProtNLM"/>
    </source>
</evidence>
<dbReference type="Pfam" id="PF01793">
    <property type="entry name" value="Glyco_transf_15"/>
    <property type="match status" value="1"/>
</dbReference>
<feature type="region of interest" description="Disordered" evidence="4">
    <location>
        <begin position="827"/>
        <end position="856"/>
    </location>
</feature>
<dbReference type="OrthoDB" id="439943at2759"/>
<keyword evidence="5" id="KW-1133">Transmembrane helix</keyword>
<keyword evidence="2" id="KW-0328">Glycosyltransferase</keyword>
<dbReference type="RefSeq" id="XP_001228447.1">
    <property type="nucleotide sequence ID" value="XM_001228446.1"/>
</dbReference>
<dbReference type="GO" id="GO:0005794">
    <property type="term" value="C:Golgi apparatus"/>
    <property type="evidence" value="ECO:0007669"/>
    <property type="project" value="TreeGrafter"/>
</dbReference>
<dbReference type="eggNOG" id="KOG4472">
    <property type="taxonomic scope" value="Eukaryota"/>
</dbReference>
<evidence type="ECO:0000256" key="1">
    <source>
        <dbReference type="ARBA" id="ARBA00007677"/>
    </source>
</evidence>
<sequence length="1234" mass="139469">MDEDREQEADPDTALADILQGRRIFWGGLRELWVFVCSMPPSTAVTFLTCLLAFGDLGPKGLRDVDIFRVDWPAVARSASKVNATIIGDFDRELRRENRSLARVSQLTNVIVDRLHEPSGGQEEVPASNLTWRSTARPASAWLGCFGAIKQNQVTHDHFRAQVNRFVQLQSQFLDMTVPKSGQYNQEADRYRGPDAFLEKAIKRFNGLPDRKSGDRAELASFVRDLHAAQGAASMLTLAFSNTINKLLELSYRAEKERVWMRDMEQRLSVLSSDIANSPDAVTDLLVGARGILTWVEDWRRAREKLYPQSQLDTEELMCGSMGLIREWLCYNDGIDHEDGRANTPVNPTQDEGGRGRHLASIETASTQPHEPGHTRHSHSARHATFREILRFGGGQEEGRAVESWRHPMAFHYLALASVAIGICALFFLGFHYEGSVNEESWAGDSRVNIPISNLHPEDLEMVAVPFPMADVVTMAEVDYRKGPQTKTGLVKAEHEPFVVDMTNATLTLDLLEKLWPVLIRVTTDLLDLGLGRNHSDYRTFRNDLKSLTDPEKPVLISRKPGPSLVLITLASARDLWKELYSMAEGWPRTAHRWLHFLRVYMDRTERHWPKQEPGKGMLGGNNPSALTLGCFRPPSPAQLLRHARRQHPAHQTLPGLVASLRLSRNATVQAYQTKAFFTRIEPHQGGKSDPTGLEADINLLCFSHQMLKVVASARCPSHPSEESVLKNRLPYWALFGRNTGCGSGSCLHSLHDALCDAELFLTAFAAKAREVRTRVHDAVAERGGFSLVERAAAAYGRDDIVRRARTLDTLDALLASLAGMAVRMLRHPHPSRGPRRPSSPDNVRTRASPPPQPRESAALVMLARSSELEEARETIRNIETQFNQWFNYPVVFLNNEPWDPEFIRQLNASVSGKAIFETIPAADWSFPDNIDPTAARQSMARQAAAGVWNGGKESYHHMCRFYSGAFYTQPALAPFKWYWRLEPGVRYTCAITYDPFAAMARHNKLYGFTIALWEEPNTCPTLFRDVDAFRREHQLPKSPTWNAMLHLPLPWYLQPYPLRKLAGLLGTAHTTTRGDRWNLCHYWSNFEIASLDFFRGDAYQALFRHLDARGGFYHERWGDAPVHSLAAHLLLEPGQLHHFSDLGYHHEPFFQCPGNAPGEGQLPGNEALAEGGREQTWSEEREGDVGCRCRCPDRRRRNNRAICLERMGRPAARERVGWWDRWKGRYPYAIGVP</sequence>